<dbReference type="EMBL" id="CAVMBE010000028">
    <property type="protein sequence ID" value="CAK4022293.1"/>
    <property type="molecule type" value="Genomic_DNA"/>
</dbReference>
<reference evidence="8" key="1">
    <citation type="submission" date="2023-11" db="EMBL/GenBank/DDBJ databases">
        <authorList>
            <person name="Alioto T."/>
            <person name="Alioto T."/>
            <person name="Gomez Garrido J."/>
        </authorList>
    </citation>
    <scope>NUCLEOTIDE SEQUENCE</scope>
</reference>
<feature type="region of interest" description="Disordered" evidence="6">
    <location>
        <begin position="111"/>
        <end position="134"/>
    </location>
</feature>
<protein>
    <recommendedName>
        <fullName evidence="7">Homologous-pairing protein 2 winged helix domain-containing protein</fullName>
    </recommendedName>
</protein>
<comment type="caution">
    <text evidence="8">The sequence shown here is derived from an EMBL/GenBank/DDBJ whole genome shotgun (WGS) entry which is preliminary data.</text>
</comment>
<dbReference type="Pfam" id="PF07106">
    <property type="entry name" value="WHD_TBPIP"/>
    <property type="match status" value="1"/>
</dbReference>
<dbReference type="InterPro" id="IPR010776">
    <property type="entry name" value="Hop2_WH_dom"/>
</dbReference>
<evidence type="ECO:0000256" key="3">
    <source>
        <dbReference type="ARBA" id="ARBA00023172"/>
    </source>
</evidence>
<keyword evidence="3" id="KW-0233">DNA recombination</keyword>
<evidence type="ECO:0000259" key="7">
    <source>
        <dbReference type="Pfam" id="PF07106"/>
    </source>
</evidence>
<dbReference type="GO" id="GO:0003690">
    <property type="term" value="F:double-stranded DNA binding"/>
    <property type="evidence" value="ECO:0007669"/>
    <property type="project" value="TreeGrafter"/>
</dbReference>
<proteinExistence type="inferred from homology"/>
<accession>A0AAI8YZF7</accession>
<organism evidence="8 9">
    <name type="scientific">Lecanosticta acicola</name>
    <dbReference type="NCBI Taxonomy" id="111012"/>
    <lineage>
        <taxon>Eukaryota</taxon>
        <taxon>Fungi</taxon>
        <taxon>Dikarya</taxon>
        <taxon>Ascomycota</taxon>
        <taxon>Pezizomycotina</taxon>
        <taxon>Dothideomycetes</taxon>
        <taxon>Dothideomycetidae</taxon>
        <taxon>Mycosphaerellales</taxon>
        <taxon>Mycosphaerellaceae</taxon>
        <taxon>Lecanosticta</taxon>
    </lineage>
</organism>
<dbReference type="GO" id="GO:0000794">
    <property type="term" value="C:condensed nuclear chromosome"/>
    <property type="evidence" value="ECO:0007669"/>
    <property type="project" value="TreeGrafter"/>
</dbReference>
<keyword evidence="5" id="KW-0469">Meiosis</keyword>
<dbReference type="GO" id="GO:0120231">
    <property type="term" value="C:DNA recombinase auxiliary factor complex"/>
    <property type="evidence" value="ECO:0007669"/>
    <property type="project" value="TreeGrafter"/>
</dbReference>
<sequence>MAPTKKDATKAKEAKLSPQEQATTILNYLRKTNRPYSATDISANLKNRVTKTAAQKLLKDMEERKDIAGAASGKQQVYHALQPELEEDQVEQLREIDTGIARLREETNALKSEEKELRETLRKSTTQIPLPQLKSEVAGLESQKHDIETRLTKLKGGNLKPISAEEKAKVNDFYRRAQKSLDARKKIRLELFKTVEESVGKEKGVEVKDELGLEF</sequence>
<evidence type="ECO:0000313" key="8">
    <source>
        <dbReference type="EMBL" id="CAK4022293.1"/>
    </source>
</evidence>
<comment type="subcellular location">
    <subcellularLocation>
        <location evidence="1">Nucleus</location>
    </subcellularLocation>
</comment>
<dbReference type="GO" id="GO:0120230">
    <property type="term" value="F:recombinase activator activity"/>
    <property type="evidence" value="ECO:0007669"/>
    <property type="project" value="TreeGrafter"/>
</dbReference>
<feature type="compositionally biased region" description="Basic and acidic residues" evidence="6">
    <location>
        <begin position="111"/>
        <end position="122"/>
    </location>
</feature>
<dbReference type="GO" id="GO:0000709">
    <property type="term" value="P:meiotic joint molecule formation"/>
    <property type="evidence" value="ECO:0007669"/>
    <property type="project" value="TreeGrafter"/>
</dbReference>
<keyword evidence="9" id="KW-1185">Reference proteome</keyword>
<dbReference type="GO" id="GO:0010774">
    <property type="term" value="P:meiotic strand invasion involved in reciprocal meiotic recombination"/>
    <property type="evidence" value="ECO:0007669"/>
    <property type="project" value="TreeGrafter"/>
</dbReference>
<dbReference type="Gene3D" id="1.10.10.10">
    <property type="entry name" value="Winged helix-like DNA-binding domain superfamily/Winged helix DNA-binding domain"/>
    <property type="match status" value="1"/>
</dbReference>
<comment type="similarity">
    <text evidence="2">Belongs to the HOP2 family.</text>
</comment>
<dbReference type="GO" id="GO:0007129">
    <property type="term" value="P:homologous chromosome pairing at meiosis"/>
    <property type="evidence" value="ECO:0007669"/>
    <property type="project" value="TreeGrafter"/>
</dbReference>
<evidence type="ECO:0000256" key="2">
    <source>
        <dbReference type="ARBA" id="ARBA00007922"/>
    </source>
</evidence>
<dbReference type="PANTHER" id="PTHR15938:SF0">
    <property type="entry name" value="HOMOLOGOUS-PAIRING PROTEIN 2 HOMOLOG"/>
    <property type="match status" value="1"/>
</dbReference>
<feature type="domain" description="Homologous-pairing protein 2 winged helix" evidence="7">
    <location>
        <begin position="21"/>
        <end position="79"/>
    </location>
</feature>
<dbReference type="InterPro" id="IPR036388">
    <property type="entry name" value="WH-like_DNA-bd_sf"/>
</dbReference>
<evidence type="ECO:0000256" key="5">
    <source>
        <dbReference type="ARBA" id="ARBA00023254"/>
    </source>
</evidence>
<evidence type="ECO:0000256" key="6">
    <source>
        <dbReference type="SAM" id="MobiDB-lite"/>
    </source>
</evidence>
<evidence type="ECO:0000256" key="1">
    <source>
        <dbReference type="ARBA" id="ARBA00004123"/>
    </source>
</evidence>
<evidence type="ECO:0000256" key="4">
    <source>
        <dbReference type="ARBA" id="ARBA00023242"/>
    </source>
</evidence>
<gene>
    <name evidence="8" type="ORF">LECACI_7A004818</name>
</gene>
<dbReference type="Proteomes" id="UP001296104">
    <property type="component" value="Unassembled WGS sequence"/>
</dbReference>
<keyword evidence="4" id="KW-0539">Nucleus</keyword>
<name>A0AAI8YZF7_9PEZI</name>
<dbReference type="AlphaFoldDB" id="A0AAI8YZF7"/>
<dbReference type="PANTHER" id="PTHR15938">
    <property type="entry name" value="TBP-1 INTERACTING PROTEIN"/>
    <property type="match status" value="1"/>
</dbReference>
<evidence type="ECO:0000313" key="9">
    <source>
        <dbReference type="Proteomes" id="UP001296104"/>
    </source>
</evidence>